<accession>A0A2T6ZB39</accession>
<reference evidence="1 2" key="1">
    <citation type="submission" date="2017-04" db="EMBL/GenBank/DDBJ databases">
        <title>Draft genome sequence of Tuber borchii Vittad., a whitish edible truffle.</title>
        <authorList>
            <consortium name="DOE Joint Genome Institute"/>
            <person name="Murat C."/>
            <person name="Kuo A."/>
            <person name="Barry K.W."/>
            <person name="Clum A."/>
            <person name="Dockter R.B."/>
            <person name="Fauchery L."/>
            <person name="Iotti M."/>
            <person name="Kohler A."/>
            <person name="Labutti K."/>
            <person name="Lindquist E.A."/>
            <person name="Lipzen A."/>
            <person name="Ohm R.A."/>
            <person name="Wang M."/>
            <person name="Grigoriev I.V."/>
            <person name="Zambonelli A."/>
            <person name="Martin F.M."/>
        </authorList>
    </citation>
    <scope>NUCLEOTIDE SEQUENCE [LARGE SCALE GENOMIC DNA]</scope>
    <source>
        <strain evidence="1 2">Tbo3840</strain>
    </source>
</reference>
<dbReference type="Proteomes" id="UP000244722">
    <property type="component" value="Unassembled WGS sequence"/>
</dbReference>
<evidence type="ECO:0000313" key="1">
    <source>
        <dbReference type="EMBL" id="PUU72634.1"/>
    </source>
</evidence>
<evidence type="ECO:0008006" key="3">
    <source>
        <dbReference type="Google" id="ProtNLM"/>
    </source>
</evidence>
<dbReference type="Gene3D" id="3.30.710.10">
    <property type="entry name" value="Potassium Channel Kv1.1, Chain A"/>
    <property type="match status" value="1"/>
</dbReference>
<sequence>IDPNGDVLAILPTTTIKLQVSSKVLSTASLVFRSMFSPRFREGTALASGTALIEIEFPDEPPQALEVVFNVLHFRHDCVSAYLSYDTLYEIALVVDKYDLARALGPWKEVWLRRGAGDGGRGLFVMYVFGDKEGFREGCRKAIL</sequence>
<dbReference type="AlphaFoldDB" id="A0A2T6ZB39"/>
<dbReference type="SUPFAM" id="SSF54695">
    <property type="entry name" value="POZ domain"/>
    <property type="match status" value="1"/>
</dbReference>
<dbReference type="OrthoDB" id="5275938at2759"/>
<dbReference type="EMBL" id="NESQ01000493">
    <property type="protein sequence ID" value="PUU72634.1"/>
    <property type="molecule type" value="Genomic_DNA"/>
</dbReference>
<dbReference type="STRING" id="42251.A0A2T6ZB39"/>
<keyword evidence="2" id="KW-1185">Reference proteome</keyword>
<protein>
    <recommendedName>
        <fullName evidence="3">BTB domain-containing protein</fullName>
    </recommendedName>
</protein>
<feature type="non-terminal residue" evidence="1">
    <location>
        <position position="144"/>
    </location>
</feature>
<name>A0A2T6ZB39_TUBBO</name>
<comment type="caution">
    <text evidence="1">The sequence shown here is derived from an EMBL/GenBank/DDBJ whole genome shotgun (WGS) entry which is preliminary data.</text>
</comment>
<feature type="non-terminal residue" evidence="1">
    <location>
        <position position="1"/>
    </location>
</feature>
<organism evidence="1 2">
    <name type="scientific">Tuber borchii</name>
    <name type="common">White truffle</name>
    <dbReference type="NCBI Taxonomy" id="42251"/>
    <lineage>
        <taxon>Eukaryota</taxon>
        <taxon>Fungi</taxon>
        <taxon>Dikarya</taxon>
        <taxon>Ascomycota</taxon>
        <taxon>Pezizomycotina</taxon>
        <taxon>Pezizomycetes</taxon>
        <taxon>Pezizales</taxon>
        <taxon>Tuberaceae</taxon>
        <taxon>Tuber</taxon>
    </lineage>
</organism>
<proteinExistence type="predicted"/>
<gene>
    <name evidence="1" type="ORF">B9Z19DRAFT_926385</name>
</gene>
<dbReference type="InterPro" id="IPR011333">
    <property type="entry name" value="SKP1/BTB/POZ_sf"/>
</dbReference>
<evidence type="ECO:0000313" key="2">
    <source>
        <dbReference type="Proteomes" id="UP000244722"/>
    </source>
</evidence>